<dbReference type="FunFam" id="3.20.20.80:FF:000063">
    <property type="entry name" value="Beta-hexosaminidase"/>
    <property type="match status" value="1"/>
</dbReference>
<evidence type="ECO:0000256" key="6">
    <source>
        <dbReference type="ARBA" id="ARBA00023295"/>
    </source>
</evidence>
<evidence type="ECO:0000256" key="8">
    <source>
        <dbReference type="PIRSR" id="PIRSR001093-1"/>
    </source>
</evidence>
<sequence>MASGYVSLSRTFFLLLLSTFCVALNSNVRVWPLPQKINSSSNVMQIHPYSFTFTATSVSCDVLDSSFKRWWKRTFISLEPRLKKSFQFQTSQVEVLNNLNVNVRQSCNGGMYPSLQSDESYLLVIKANGASTLVASTVWGALHGLETFSQLVYETESGMYLINETVVEDKPRFKHRGILLDTSRHFLTKEKILENLEIMSQNKFNVFHWHIVDDQSFPYQSFYFPELSNKGAFNPLTHIYTQSDVKEIVEYARLRGIRVVPEFDTPGHTLSWGKSQKELLTPCYYSSSKNGKYGPINPILNSTYAFMKKFIYEISMMFPDKYFHAGGDEVNFDCWKSNPDITKFMQNMKFGTSYYKLEQYYMEKLLDLVAYNHKHYLIWQEVIDNKATVQNDTVVHVWKSGFKEELAKVTSMGYKTLLSSCWYLNYISYGSDWQQYYTCDPQNFSGSTKQKELVIGGEVCMWGEYVDGTNLTPRLWPRASAVAERLWSDASVTNIASAETRLEFHRCRLLKRGVPAEPLSPGYCPRAM</sequence>
<dbReference type="SUPFAM" id="SSF51445">
    <property type="entry name" value="(Trans)glycosidases"/>
    <property type="match status" value="1"/>
</dbReference>
<dbReference type="EMBL" id="KQ417110">
    <property type="protein sequence ID" value="KOF93675.1"/>
    <property type="molecule type" value="Genomic_DNA"/>
</dbReference>
<feature type="domain" description="Beta-hexosaminidase eukaryotic type N-terminal" evidence="12">
    <location>
        <begin position="30"/>
        <end position="151"/>
    </location>
</feature>
<dbReference type="PANTHER" id="PTHR22600:SF21">
    <property type="entry name" value="BETA-HEXOSAMINIDASE A"/>
    <property type="match status" value="1"/>
</dbReference>
<dbReference type="InterPro" id="IPR017853">
    <property type="entry name" value="GH"/>
</dbReference>
<protein>
    <recommendedName>
        <fullName evidence="7">Beta-hexosaminidase</fullName>
        <ecNumber evidence="7">3.2.1.52</ecNumber>
    </recommendedName>
</protein>
<feature type="disulfide bond" evidence="9">
    <location>
        <begin position="60"/>
        <end position="107"/>
    </location>
</feature>
<reference evidence="13" key="1">
    <citation type="submission" date="2015-07" db="EMBL/GenBank/DDBJ databases">
        <title>MeaNS - Measles Nucleotide Surveillance Program.</title>
        <authorList>
            <person name="Tran T."/>
            <person name="Druce J."/>
        </authorList>
    </citation>
    <scope>NUCLEOTIDE SEQUENCE</scope>
    <source>
        <strain evidence="13">UCB-OBI-ISO-001</strain>
        <tissue evidence="13">Gonad</tissue>
    </source>
</reference>
<feature type="domain" description="Glycoside hydrolase family 20 catalytic" evidence="11">
    <location>
        <begin position="173"/>
        <end position="489"/>
    </location>
</feature>
<comment type="similarity">
    <text evidence="2 7">Belongs to the glycosyl hydrolase 20 family.</text>
</comment>
<dbReference type="EC" id="3.2.1.52" evidence="7"/>
<keyword evidence="9" id="KW-1015">Disulfide bond</keyword>
<dbReference type="PIRSF" id="PIRSF001093">
    <property type="entry name" value="B-hxosamndse_ab_euk"/>
    <property type="match status" value="1"/>
</dbReference>
<accession>A0A0L8HY13</accession>
<dbReference type="GO" id="GO:0005764">
    <property type="term" value="C:lysosome"/>
    <property type="evidence" value="ECO:0007669"/>
    <property type="project" value="TreeGrafter"/>
</dbReference>
<feature type="disulfide bond" evidence="9">
    <location>
        <begin position="283"/>
        <end position="334"/>
    </location>
</feature>
<dbReference type="SUPFAM" id="SSF55545">
    <property type="entry name" value="beta-N-acetylhexosaminidase-like domain"/>
    <property type="match status" value="1"/>
</dbReference>
<evidence type="ECO:0000256" key="10">
    <source>
        <dbReference type="SAM" id="SignalP"/>
    </source>
</evidence>
<keyword evidence="5" id="KW-0325">Glycoprotein</keyword>
<gene>
    <name evidence="13" type="ORF">OCBIM_22003765mg</name>
</gene>
<dbReference type="GO" id="GO:0005975">
    <property type="term" value="P:carbohydrate metabolic process"/>
    <property type="evidence" value="ECO:0007669"/>
    <property type="project" value="InterPro"/>
</dbReference>
<dbReference type="InterPro" id="IPR025705">
    <property type="entry name" value="Beta_hexosaminidase_sua/sub"/>
</dbReference>
<dbReference type="Gene3D" id="3.20.20.80">
    <property type="entry name" value="Glycosidases"/>
    <property type="match status" value="1"/>
</dbReference>
<evidence type="ECO:0000256" key="5">
    <source>
        <dbReference type="ARBA" id="ARBA00023180"/>
    </source>
</evidence>
<dbReference type="InterPro" id="IPR015883">
    <property type="entry name" value="Glyco_hydro_20_cat"/>
</dbReference>
<evidence type="ECO:0000256" key="3">
    <source>
        <dbReference type="ARBA" id="ARBA00022729"/>
    </source>
</evidence>
<dbReference type="AlphaFoldDB" id="A0A0L8HY13"/>
<feature type="disulfide bond" evidence="9">
    <location>
        <begin position="507"/>
        <end position="524"/>
    </location>
</feature>
<dbReference type="GO" id="GO:0006689">
    <property type="term" value="P:ganglioside catabolic process"/>
    <property type="evidence" value="ECO:0007669"/>
    <property type="project" value="TreeGrafter"/>
</dbReference>
<dbReference type="InterPro" id="IPR029018">
    <property type="entry name" value="Hex-like_dom2"/>
</dbReference>
<dbReference type="OMA" id="HATDTQS"/>
<dbReference type="KEGG" id="obi:106868116"/>
<keyword evidence="3 10" id="KW-0732">Signal</keyword>
<evidence type="ECO:0000256" key="7">
    <source>
        <dbReference type="PIRNR" id="PIRNR001093"/>
    </source>
</evidence>
<evidence type="ECO:0000313" key="13">
    <source>
        <dbReference type="EMBL" id="KOF93675.1"/>
    </source>
</evidence>
<dbReference type="STRING" id="37653.A0A0L8HY13"/>
<organism evidence="13">
    <name type="scientific">Octopus bimaculoides</name>
    <name type="common">California two-spotted octopus</name>
    <dbReference type="NCBI Taxonomy" id="37653"/>
    <lineage>
        <taxon>Eukaryota</taxon>
        <taxon>Metazoa</taxon>
        <taxon>Spiralia</taxon>
        <taxon>Lophotrochozoa</taxon>
        <taxon>Mollusca</taxon>
        <taxon>Cephalopoda</taxon>
        <taxon>Coleoidea</taxon>
        <taxon>Octopodiformes</taxon>
        <taxon>Octopoda</taxon>
        <taxon>Incirrata</taxon>
        <taxon>Octopodidae</taxon>
        <taxon>Octopus</taxon>
    </lineage>
</organism>
<evidence type="ECO:0000256" key="1">
    <source>
        <dbReference type="ARBA" id="ARBA00001231"/>
    </source>
</evidence>
<evidence type="ECO:0000259" key="12">
    <source>
        <dbReference type="Pfam" id="PF14845"/>
    </source>
</evidence>
<dbReference type="Gene3D" id="3.30.379.10">
    <property type="entry name" value="Chitobiase/beta-hexosaminidase domain 2-like"/>
    <property type="match status" value="1"/>
</dbReference>
<evidence type="ECO:0000256" key="2">
    <source>
        <dbReference type="ARBA" id="ARBA00006285"/>
    </source>
</evidence>
<comment type="catalytic activity">
    <reaction evidence="1 7">
        <text>Hydrolysis of terminal non-reducing N-acetyl-D-hexosamine residues in N-acetyl-beta-D-hexosaminides.</text>
        <dbReference type="EC" id="3.2.1.52"/>
    </reaction>
</comment>
<proteinExistence type="inferred from homology"/>
<dbReference type="GO" id="GO:0004563">
    <property type="term" value="F:beta-N-acetylhexosaminidase activity"/>
    <property type="evidence" value="ECO:0007669"/>
    <property type="project" value="UniProtKB-EC"/>
</dbReference>
<keyword evidence="4 7" id="KW-0378">Hydrolase</keyword>
<name>A0A0L8HY13_OCTBM</name>
<dbReference type="InterPro" id="IPR029019">
    <property type="entry name" value="HEX_eukaryotic_N"/>
</dbReference>
<dbReference type="PANTHER" id="PTHR22600">
    <property type="entry name" value="BETA-HEXOSAMINIDASE"/>
    <property type="match status" value="1"/>
</dbReference>
<dbReference type="CDD" id="cd06562">
    <property type="entry name" value="GH20_HexA_HexB-like"/>
    <property type="match status" value="1"/>
</dbReference>
<dbReference type="Pfam" id="PF00728">
    <property type="entry name" value="Glyco_hydro_20"/>
    <property type="match status" value="1"/>
</dbReference>
<dbReference type="Pfam" id="PF14845">
    <property type="entry name" value="Glycohydro_20b2"/>
    <property type="match status" value="1"/>
</dbReference>
<dbReference type="GO" id="GO:0016020">
    <property type="term" value="C:membrane"/>
    <property type="evidence" value="ECO:0007669"/>
    <property type="project" value="TreeGrafter"/>
</dbReference>
<dbReference type="GO" id="GO:0030203">
    <property type="term" value="P:glycosaminoglycan metabolic process"/>
    <property type="evidence" value="ECO:0007669"/>
    <property type="project" value="TreeGrafter"/>
</dbReference>
<feature type="chain" id="PRO_5005584038" description="Beta-hexosaminidase" evidence="10">
    <location>
        <begin position="24"/>
        <end position="528"/>
    </location>
</feature>
<feature type="active site" description="Proton donor" evidence="8">
    <location>
        <position position="329"/>
    </location>
</feature>
<evidence type="ECO:0000259" key="11">
    <source>
        <dbReference type="Pfam" id="PF00728"/>
    </source>
</evidence>
<keyword evidence="6 7" id="KW-0326">Glycosidase</keyword>
<evidence type="ECO:0000256" key="9">
    <source>
        <dbReference type="PIRSR" id="PIRSR001093-2"/>
    </source>
</evidence>
<dbReference type="OrthoDB" id="428480at2759"/>
<evidence type="ECO:0000256" key="4">
    <source>
        <dbReference type="ARBA" id="ARBA00022801"/>
    </source>
</evidence>
<dbReference type="PRINTS" id="PR00738">
    <property type="entry name" value="GLHYDRLASE20"/>
</dbReference>
<feature type="signal peptide" evidence="10">
    <location>
        <begin position="1"/>
        <end position="23"/>
    </location>
</feature>